<gene>
    <name evidence="1" type="ORF">S03H2_71994</name>
</gene>
<name>X1L1L8_9ZZZZ</name>
<sequence>TERYERFAAAAERAHKDIESMPTGMPRLEAWLSAMGRELAKEGIEV</sequence>
<proteinExistence type="predicted"/>
<organism evidence="1">
    <name type="scientific">marine sediment metagenome</name>
    <dbReference type="NCBI Taxonomy" id="412755"/>
    <lineage>
        <taxon>unclassified sequences</taxon>
        <taxon>metagenomes</taxon>
        <taxon>ecological metagenomes</taxon>
    </lineage>
</organism>
<dbReference type="EMBL" id="BARU01048439">
    <property type="protein sequence ID" value="GAH96339.1"/>
    <property type="molecule type" value="Genomic_DNA"/>
</dbReference>
<reference evidence="1" key="1">
    <citation type="journal article" date="2014" name="Front. Microbiol.">
        <title>High frequency of phylogenetically diverse reductive dehalogenase-homologous genes in deep subseafloor sedimentary metagenomes.</title>
        <authorList>
            <person name="Kawai M."/>
            <person name="Futagami T."/>
            <person name="Toyoda A."/>
            <person name="Takaki Y."/>
            <person name="Nishi S."/>
            <person name="Hori S."/>
            <person name="Arai W."/>
            <person name="Tsubouchi T."/>
            <person name="Morono Y."/>
            <person name="Uchiyama I."/>
            <person name="Ito T."/>
            <person name="Fujiyama A."/>
            <person name="Inagaki F."/>
            <person name="Takami H."/>
        </authorList>
    </citation>
    <scope>NUCLEOTIDE SEQUENCE</scope>
    <source>
        <strain evidence="1">Expedition CK06-06</strain>
    </source>
</reference>
<dbReference type="AlphaFoldDB" id="X1L1L8"/>
<accession>X1L1L8</accession>
<protein>
    <submittedName>
        <fullName evidence="1">Uncharacterized protein</fullName>
    </submittedName>
</protein>
<feature type="non-terminal residue" evidence="1">
    <location>
        <position position="1"/>
    </location>
</feature>
<evidence type="ECO:0000313" key="1">
    <source>
        <dbReference type="EMBL" id="GAH96339.1"/>
    </source>
</evidence>
<comment type="caution">
    <text evidence="1">The sequence shown here is derived from an EMBL/GenBank/DDBJ whole genome shotgun (WGS) entry which is preliminary data.</text>
</comment>